<dbReference type="Gene3D" id="3.30.40.10">
    <property type="entry name" value="Zinc/RING finger domain, C3HC4 (zinc finger)"/>
    <property type="match status" value="2"/>
</dbReference>
<dbReference type="Pfam" id="PF13923">
    <property type="entry name" value="zf-C3HC4_2"/>
    <property type="match status" value="1"/>
</dbReference>
<dbReference type="SMART" id="SM00184">
    <property type="entry name" value="RING"/>
    <property type="match status" value="1"/>
</dbReference>
<dbReference type="InterPro" id="IPR013083">
    <property type="entry name" value="Znf_RING/FYVE/PHD"/>
</dbReference>
<dbReference type="EMBL" id="NJHN03000031">
    <property type="protein sequence ID" value="KAH9423763.1"/>
    <property type="molecule type" value="Genomic_DNA"/>
</dbReference>
<dbReference type="SUPFAM" id="SSF49599">
    <property type="entry name" value="TRAF domain-like"/>
    <property type="match status" value="1"/>
</dbReference>
<sequence>MGYDINRFKSRLPNEIICGICFGVLDDPQELIECGHMFCNNCINRWLDDPYYNTPTCPICRRDFCLDDLRPSIDSIRKYINRLRIRCDFESLGCIADVRLEDYYRHYYQCQLNPQKPIKCHRGCGVYLPSEKLLQHHCNLDMCQDAIEWNDIFENVKQEMKQRNFKRYQPKYSLIGNSYKKLLTFFTNWLADPRFDNNNDCNNNQSGIDGDVDGDYHFIDKQQQHAVS</sequence>
<evidence type="ECO:0000256" key="2">
    <source>
        <dbReference type="ARBA" id="ARBA00022771"/>
    </source>
</evidence>
<evidence type="ECO:0000313" key="7">
    <source>
        <dbReference type="Proteomes" id="UP000887458"/>
    </source>
</evidence>
<accession>A0ABQ8JMD0</accession>
<name>A0ABQ8JMD0_DERPT</name>
<reference evidence="6 7" key="1">
    <citation type="journal article" date="2018" name="J. Allergy Clin. Immunol.">
        <title>High-quality assembly of Dermatophagoides pteronyssinus genome and transcriptome reveals a wide range of novel allergens.</title>
        <authorList>
            <person name="Liu X.Y."/>
            <person name="Yang K.Y."/>
            <person name="Wang M.Q."/>
            <person name="Kwok J.S."/>
            <person name="Zeng X."/>
            <person name="Yang Z."/>
            <person name="Xiao X.J."/>
            <person name="Lau C.P."/>
            <person name="Li Y."/>
            <person name="Huang Z.M."/>
            <person name="Ba J.G."/>
            <person name="Yim A.K."/>
            <person name="Ouyang C.Y."/>
            <person name="Ngai S.M."/>
            <person name="Chan T.F."/>
            <person name="Leung E.L."/>
            <person name="Liu L."/>
            <person name="Liu Z.G."/>
            <person name="Tsui S.K."/>
        </authorList>
    </citation>
    <scope>NUCLEOTIDE SEQUENCE [LARGE SCALE GENOMIC DNA]</scope>
    <source>
        <strain evidence="6">Derp</strain>
    </source>
</reference>
<gene>
    <name evidence="6" type="primary">RNF41_2</name>
    <name evidence="6" type="ORF">DERP_005344</name>
</gene>
<dbReference type="PANTHER" id="PTHR10131:SF157">
    <property type="entry name" value="RECEPTOR-ASSOCIATED FACTOR, PUTATIVE-RELATED"/>
    <property type="match status" value="1"/>
</dbReference>
<evidence type="ECO:0000259" key="5">
    <source>
        <dbReference type="PROSITE" id="PS50089"/>
    </source>
</evidence>
<evidence type="ECO:0000256" key="3">
    <source>
        <dbReference type="ARBA" id="ARBA00022833"/>
    </source>
</evidence>
<dbReference type="SUPFAM" id="SSF57850">
    <property type="entry name" value="RING/U-box"/>
    <property type="match status" value="1"/>
</dbReference>
<proteinExistence type="predicted"/>
<keyword evidence="1" id="KW-0479">Metal-binding</keyword>
<evidence type="ECO:0000313" key="6">
    <source>
        <dbReference type="EMBL" id="KAH9423763.1"/>
    </source>
</evidence>
<reference evidence="6 7" key="2">
    <citation type="journal article" date="2022" name="Mol. Biol. Evol.">
        <title>Comparative Genomics Reveals Insights into the Divergent Evolution of Astigmatic Mites and Household Pest Adaptations.</title>
        <authorList>
            <person name="Xiong Q."/>
            <person name="Wan A.T."/>
            <person name="Liu X."/>
            <person name="Fung C.S."/>
            <person name="Xiao X."/>
            <person name="Malainual N."/>
            <person name="Hou J."/>
            <person name="Wang L."/>
            <person name="Wang M."/>
            <person name="Yang K.Y."/>
            <person name="Cui Y."/>
            <person name="Leung E.L."/>
            <person name="Nong W."/>
            <person name="Shin S.K."/>
            <person name="Au S.W."/>
            <person name="Jeong K.Y."/>
            <person name="Chew F.T."/>
            <person name="Hui J.H."/>
            <person name="Leung T.F."/>
            <person name="Tungtrongchitr A."/>
            <person name="Zhong N."/>
            <person name="Liu Z."/>
            <person name="Tsui S.K."/>
        </authorList>
    </citation>
    <scope>NUCLEOTIDE SEQUENCE [LARGE SCALE GENOMIC DNA]</scope>
    <source>
        <strain evidence="6">Derp</strain>
    </source>
</reference>
<comment type="caution">
    <text evidence="6">The sequence shown here is derived from an EMBL/GenBank/DDBJ whole genome shotgun (WGS) entry which is preliminary data.</text>
</comment>
<dbReference type="PANTHER" id="PTHR10131">
    <property type="entry name" value="TNF RECEPTOR ASSOCIATED FACTOR"/>
    <property type="match status" value="1"/>
</dbReference>
<protein>
    <submittedName>
        <fullName evidence="6">E3 ubiquitin-protein ligase NRDP1</fullName>
    </submittedName>
</protein>
<dbReference type="PROSITE" id="PS00518">
    <property type="entry name" value="ZF_RING_1"/>
    <property type="match status" value="1"/>
</dbReference>
<dbReference type="InterPro" id="IPR017907">
    <property type="entry name" value="Znf_RING_CS"/>
</dbReference>
<feature type="domain" description="RING-type" evidence="5">
    <location>
        <begin position="18"/>
        <end position="61"/>
    </location>
</feature>
<keyword evidence="2 4" id="KW-0863">Zinc-finger</keyword>
<evidence type="ECO:0000256" key="1">
    <source>
        <dbReference type="ARBA" id="ARBA00022723"/>
    </source>
</evidence>
<dbReference type="Proteomes" id="UP000887458">
    <property type="component" value="Unassembled WGS sequence"/>
</dbReference>
<keyword evidence="3" id="KW-0862">Zinc</keyword>
<dbReference type="InterPro" id="IPR001841">
    <property type="entry name" value="Znf_RING"/>
</dbReference>
<evidence type="ECO:0000256" key="4">
    <source>
        <dbReference type="PROSITE-ProRule" id="PRU00175"/>
    </source>
</evidence>
<keyword evidence="7" id="KW-1185">Reference proteome</keyword>
<dbReference type="PROSITE" id="PS50089">
    <property type="entry name" value="ZF_RING_2"/>
    <property type="match status" value="1"/>
</dbReference>
<organism evidence="6 7">
    <name type="scientific">Dermatophagoides pteronyssinus</name>
    <name type="common">European house dust mite</name>
    <dbReference type="NCBI Taxonomy" id="6956"/>
    <lineage>
        <taxon>Eukaryota</taxon>
        <taxon>Metazoa</taxon>
        <taxon>Ecdysozoa</taxon>
        <taxon>Arthropoda</taxon>
        <taxon>Chelicerata</taxon>
        <taxon>Arachnida</taxon>
        <taxon>Acari</taxon>
        <taxon>Acariformes</taxon>
        <taxon>Sarcoptiformes</taxon>
        <taxon>Astigmata</taxon>
        <taxon>Psoroptidia</taxon>
        <taxon>Analgoidea</taxon>
        <taxon>Pyroglyphidae</taxon>
        <taxon>Dermatophagoidinae</taxon>
        <taxon>Dermatophagoides</taxon>
    </lineage>
</organism>